<sequence>MEIHPDYSPLVYKVPYDTVEDIAAWIIVILAILTVTFAFSLIEVLAGRIADHPRAFARKLRNLITNTIDFFSKLLAFTRELGPRFTVINLVGAGFFYIASLVVYSFLEILVLPLNPDESIQAGGLKFFGVIACAFTIYLELQWVSFAHHMLRDSRLFAHVPHAVPLITLLASPFAVAVCNLLSTTIVESDKNYAYFMSLVLQKGIITWGCLLLLELHSFFT</sequence>
<dbReference type="Proteomes" id="UP000215453">
    <property type="component" value="Chromosome 10"/>
</dbReference>
<gene>
    <name evidence="2" type="ORF">ZT1A5_G9507</name>
</gene>
<dbReference type="AlphaFoldDB" id="A0A1Y6LUK2"/>
<feature type="transmembrane region" description="Helical" evidence="1">
    <location>
        <begin position="127"/>
        <end position="151"/>
    </location>
</feature>
<keyword evidence="1" id="KW-0812">Transmembrane</keyword>
<proteinExistence type="predicted"/>
<feature type="transmembrane region" description="Helical" evidence="1">
    <location>
        <begin position="87"/>
        <end position="107"/>
    </location>
</feature>
<keyword evidence="1" id="KW-1133">Transmembrane helix</keyword>
<evidence type="ECO:0000313" key="2">
    <source>
        <dbReference type="EMBL" id="SMY28062.1"/>
    </source>
</evidence>
<feature type="transmembrane region" description="Helical" evidence="1">
    <location>
        <begin position="193"/>
        <end position="214"/>
    </location>
</feature>
<name>A0A1Y6LUK2_ZYMTR</name>
<feature type="transmembrane region" description="Helical" evidence="1">
    <location>
        <begin position="22"/>
        <end position="46"/>
    </location>
</feature>
<feature type="transmembrane region" description="Helical" evidence="1">
    <location>
        <begin position="163"/>
        <end position="187"/>
    </location>
</feature>
<evidence type="ECO:0000256" key="1">
    <source>
        <dbReference type="SAM" id="Phobius"/>
    </source>
</evidence>
<dbReference type="EMBL" id="LT882685">
    <property type="protein sequence ID" value="SMY28062.1"/>
    <property type="molecule type" value="Genomic_DNA"/>
</dbReference>
<evidence type="ECO:0000313" key="3">
    <source>
        <dbReference type="Proteomes" id="UP000215453"/>
    </source>
</evidence>
<accession>A0A1Y6LUK2</accession>
<keyword evidence="1" id="KW-0472">Membrane</keyword>
<protein>
    <submittedName>
        <fullName evidence="2">Uncharacterized protein</fullName>
    </submittedName>
</protein>
<reference evidence="2 3" key="1">
    <citation type="submission" date="2016-10" db="EMBL/GenBank/DDBJ databases">
        <authorList>
            <person name="Varghese N."/>
        </authorList>
    </citation>
    <scope>NUCLEOTIDE SEQUENCE [LARGE SCALE GENOMIC DNA]</scope>
</reference>
<organism evidence="2 3">
    <name type="scientific">Zymoseptoria tritici ST99CH_1A5</name>
    <dbReference type="NCBI Taxonomy" id="1276529"/>
    <lineage>
        <taxon>Eukaryota</taxon>
        <taxon>Fungi</taxon>
        <taxon>Dikarya</taxon>
        <taxon>Ascomycota</taxon>
        <taxon>Pezizomycotina</taxon>
        <taxon>Dothideomycetes</taxon>
        <taxon>Dothideomycetidae</taxon>
        <taxon>Mycosphaerellales</taxon>
        <taxon>Mycosphaerellaceae</taxon>
        <taxon>Zymoseptoria</taxon>
    </lineage>
</organism>